<gene>
    <name evidence="1" type="ORF">SAMN02910280_1105</name>
</gene>
<protein>
    <submittedName>
        <fullName evidence="1">Uncharacterized protein</fullName>
    </submittedName>
</protein>
<dbReference type="AlphaFoldDB" id="A0A1K1MDX3"/>
<evidence type="ECO:0000313" key="2">
    <source>
        <dbReference type="Proteomes" id="UP000183461"/>
    </source>
</evidence>
<reference evidence="1 2" key="1">
    <citation type="submission" date="2016-11" db="EMBL/GenBank/DDBJ databases">
        <authorList>
            <person name="Jaros S."/>
            <person name="Januszkiewicz K."/>
            <person name="Wedrychowicz H."/>
        </authorList>
    </citation>
    <scope>NUCLEOTIDE SEQUENCE [LARGE SCALE GENOMIC DNA]</scope>
    <source>
        <strain evidence="1 2">YL228</strain>
    </source>
</reference>
<evidence type="ECO:0000313" key="1">
    <source>
        <dbReference type="EMBL" id="SFW21348.1"/>
    </source>
</evidence>
<dbReference type="EMBL" id="FPIP01000002">
    <property type="protein sequence ID" value="SFW21348.1"/>
    <property type="molecule type" value="Genomic_DNA"/>
</dbReference>
<organism evidence="1 2">
    <name type="scientific">Ruminococcus flavefaciens</name>
    <dbReference type="NCBI Taxonomy" id="1265"/>
    <lineage>
        <taxon>Bacteria</taxon>
        <taxon>Bacillati</taxon>
        <taxon>Bacillota</taxon>
        <taxon>Clostridia</taxon>
        <taxon>Eubacteriales</taxon>
        <taxon>Oscillospiraceae</taxon>
        <taxon>Ruminococcus</taxon>
    </lineage>
</organism>
<dbReference type="Proteomes" id="UP000183461">
    <property type="component" value="Unassembled WGS sequence"/>
</dbReference>
<proteinExistence type="predicted"/>
<accession>A0A1K1MDX3</accession>
<dbReference type="RefSeq" id="WP_072299474.1">
    <property type="nucleotide sequence ID" value="NZ_FPIP01000002.1"/>
</dbReference>
<name>A0A1K1MDX3_RUMFL</name>
<sequence>MRKTKSAPKGKITSKFEVWPYDPDECIWHNDPKCVGSVTVDIKARTITFKHISGKAPILYIVLLVMEANKHWRRFVEKDIEDAYFSSYSLLTRANDVASTEIFLAHNCENDLPVIEKRLVHVEGIDKEVRECVFNSMEYYLLVGEVDFCLYSWKDRLQELRSDYDFKYIR</sequence>